<keyword evidence="2" id="KW-0472">Membrane</keyword>
<feature type="compositionally biased region" description="Low complexity" evidence="1">
    <location>
        <begin position="532"/>
        <end position="545"/>
    </location>
</feature>
<dbReference type="GeneID" id="68100174"/>
<dbReference type="Proteomes" id="UP000816034">
    <property type="component" value="Unassembled WGS sequence"/>
</dbReference>
<reference evidence="3 4" key="1">
    <citation type="journal article" date="2018" name="BMC Genomics">
        <title>The genome of Naegleria lovaniensis, the basis for a comparative approach to unravel pathogenicity factors of the human pathogenic amoeba N. fowleri.</title>
        <authorList>
            <person name="Liechti N."/>
            <person name="Schurch N."/>
            <person name="Bruggmann R."/>
            <person name="Wittwer M."/>
        </authorList>
    </citation>
    <scope>NUCLEOTIDE SEQUENCE [LARGE SCALE GENOMIC DNA]</scope>
    <source>
        <strain evidence="3 4">ATCC 30569</strain>
    </source>
</reference>
<sequence length="564" mass="63697">MNYLKSITHVIRITPSQFHPNPSRLTLLLRRNHSLLFIVIFFILLWMIECIAVLGLNLQHSFKEDQSSSCNHDPLDLNLKTTTTTTLNIHDTTFIPISNNIPINDHVNNDVKYYKSNFVITPSTTSTPTIIGYIKLSPCIKYLNIPMTLYVKVVMMKDDDELKNIPSSSSINTIKDITTSTTSTSTTSTTTTNSMEYSSLSQQLNNYPIVIHSISDSIYYSINLKDFALDSTTSSFIIYIAVKTLQYQSYELTLSTQSIISNNELPIRNKKLSFHLFKQYLSKFTMTTTTSTFNNTMTTNTSIYNTTTSTTTPTTTPTTTLNNNSNSTLLSSLPLYRYGIQLQWYPPSPNILTFKYKVYFSTTNSICNLDTLCGMLSGNCKELSGSEFYSYSLYAGSDYLNQTFFLPLNFDDTEIAHLDLNVVVLDSSKFGLANQYGLYNSTQYDSRHSNSSNYTNLIIFMVFIVTIPTFILILFASCLGVYFCQKKKSSISTTENDVLTASLNHRYGASSFDPVGMSSSSSNGRHGRPHHSSSNSNNNNNNNSRGYKKETNNEIDRYQYNVVY</sequence>
<keyword evidence="4" id="KW-1185">Reference proteome</keyword>
<feature type="region of interest" description="Disordered" evidence="1">
    <location>
        <begin position="515"/>
        <end position="551"/>
    </location>
</feature>
<protein>
    <submittedName>
        <fullName evidence="3">Uncharacterized protein</fullName>
    </submittedName>
</protein>
<evidence type="ECO:0000313" key="3">
    <source>
        <dbReference type="EMBL" id="KAG2379082.1"/>
    </source>
</evidence>
<keyword evidence="2" id="KW-0812">Transmembrane</keyword>
<evidence type="ECO:0000256" key="1">
    <source>
        <dbReference type="SAM" id="MobiDB-lite"/>
    </source>
</evidence>
<gene>
    <name evidence="3" type="ORF">C9374_007720</name>
</gene>
<dbReference type="RefSeq" id="XP_044546344.1">
    <property type="nucleotide sequence ID" value="XM_044697717.1"/>
</dbReference>
<evidence type="ECO:0000313" key="4">
    <source>
        <dbReference type="Proteomes" id="UP000816034"/>
    </source>
</evidence>
<evidence type="ECO:0000256" key="2">
    <source>
        <dbReference type="SAM" id="Phobius"/>
    </source>
</evidence>
<feature type="transmembrane region" description="Helical" evidence="2">
    <location>
        <begin position="34"/>
        <end position="58"/>
    </location>
</feature>
<organism evidence="3 4">
    <name type="scientific">Naegleria lovaniensis</name>
    <name type="common">Amoeba</name>
    <dbReference type="NCBI Taxonomy" id="51637"/>
    <lineage>
        <taxon>Eukaryota</taxon>
        <taxon>Discoba</taxon>
        <taxon>Heterolobosea</taxon>
        <taxon>Tetramitia</taxon>
        <taxon>Eutetramitia</taxon>
        <taxon>Vahlkampfiidae</taxon>
        <taxon>Naegleria</taxon>
    </lineage>
</organism>
<keyword evidence="2" id="KW-1133">Transmembrane helix</keyword>
<feature type="transmembrane region" description="Helical" evidence="2">
    <location>
        <begin position="457"/>
        <end position="483"/>
    </location>
</feature>
<comment type="caution">
    <text evidence="3">The sequence shown here is derived from an EMBL/GenBank/DDBJ whole genome shotgun (WGS) entry which is preliminary data.</text>
</comment>
<dbReference type="AlphaFoldDB" id="A0AA88GKJ3"/>
<dbReference type="EMBL" id="PYSW02000030">
    <property type="protein sequence ID" value="KAG2379082.1"/>
    <property type="molecule type" value="Genomic_DNA"/>
</dbReference>
<accession>A0AA88GKJ3</accession>
<name>A0AA88GKJ3_NAELO</name>
<proteinExistence type="predicted"/>